<evidence type="ECO:0000256" key="4">
    <source>
        <dbReference type="ARBA" id="ARBA00022692"/>
    </source>
</evidence>
<dbReference type="EMBL" id="LLZS01000003">
    <property type="protein sequence ID" value="KUR72501.1"/>
    <property type="molecule type" value="Genomic_DNA"/>
</dbReference>
<sequence>MNQLINDTSSGDAPVDASLDAMHDAPRGFVLPPIAQVPASWTFASLALGLGGGLALALLVPQALPAVLMVSESVGDLWLRALQATIVPLVAALLFTGTVQVVATANAGALARRSLGLFLLVLGLSALIALTLTPFLLTLMPIPGAAGAALRATLAAPPSGPLPGMAEYLKAIVPTNVIDAAANDRMLPMILFVAVFALASTRIEARQRAMLATFFAAIASAMLVVIGWVLAAAPVGVLALSLTVAAKTGSAAIGALAHYVLVVILTGSAILLIGYLVAVLLARLSPLAFARAMVPVQVFALSTQSSLASLPAMLGACSKLDVRPATSEFVMPLAVALFRATSPAMNLAVVVYVAKWYGVPLSPAMLASGWIMAILVSLSSVSLPGTISFIASVGPIAIAMGVPVAPLALLVAVEVLPDLMRTLGNVTCDVAVTAAVDRRDRPS</sequence>
<gene>
    <name evidence="8" type="ORF">AQZ52_04455</name>
</gene>
<dbReference type="PRINTS" id="PR00173">
    <property type="entry name" value="EDTRNSPORT"/>
</dbReference>
<organism evidence="8 9">
    <name type="scientific">Novosphingobium fuchskuhlense</name>
    <dbReference type="NCBI Taxonomy" id="1117702"/>
    <lineage>
        <taxon>Bacteria</taxon>
        <taxon>Pseudomonadati</taxon>
        <taxon>Pseudomonadota</taxon>
        <taxon>Alphaproteobacteria</taxon>
        <taxon>Sphingomonadales</taxon>
        <taxon>Sphingomonadaceae</taxon>
        <taxon>Novosphingobium</taxon>
    </lineage>
</organism>
<feature type="transmembrane region" description="Helical" evidence="7">
    <location>
        <begin position="81"/>
        <end position="103"/>
    </location>
</feature>
<keyword evidence="4 7" id="KW-0812">Transmembrane</keyword>
<evidence type="ECO:0000256" key="3">
    <source>
        <dbReference type="ARBA" id="ARBA00022475"/>
    </source>
</evidence>
<evidence type="ECO:0000256" key="2">
    <source>
        <dbReference type="ARBA" id="ARBA00022448"/>
    </source>
</evidence>
<dbReference type="Proteomes" id="UP000058012">
    <property type="component" value="Unassembled WGS sequence"/>
</dbReference>
<feature type="transmembrane region" description="Helical" evidence="7">
    <location>
        <begin position="389"/>
        <end position="413"/>
    </location>
</feature>
<name>A0A117UX70_9SPHN</name>
<feature type="transmembrane region" description="Helical" evidence="7">
    <location>
        <begin position="215"/>
        <end position="244"/>
    </location>
</feature>
<dbReference type="PANTHER" id="PTHR42865">
    <property type="entry name" value="PROTON/GLUTAMATE-ASPARTATE SYMPORTER"/>
    <property type="match status" value="1"/>
</dbReference>
<keyword evidence="2" id="KW-0813">Transport</keyword>
<dbReference type="Pfam" id="PF00375">
    <property type="entry name" value="SDF"/>
    <property type="match status" value="1"/>
</dbReference>
<evidence type="ECO:0000256" key="6">
    <source>
        <dbReference type="ARBA" id="ARBA00023136"/>
    </source>
</evidence>
<dbReference type="GO" id="GO:0015293">
    <property type="term" value="F:symporter activity"/>
    <property type="evidence" value="ECO:0007669"/>
    <property type="project" value="UniProtKB-KW"/>
</dbReference>
<keyword evidence="6 7" id="KW-0472">Membrane</keyword>
<protein>
    <submittedName>
        <fullName evidence="8">Sodium:dicarboxylate symporter</fullName>
    </submittedName>
</protein>
<feature type="transmembrane region" description="Helical" evidence="7">
    <location>
        <begin position="294"/>
        <end position="314"/>
    </location>
</feature>
<evidence type="ECO:0000256" key="7">
    <source>
        <dbReference type="SAM" id="Phobius"/>
    </source>
</evidence>
<feature type="transmembrane region" description="Helical" evidence="7">
    <location>
        <begin position="365"/>
        <end position="383"/>
    </location>
</feature>
<dbReference type="GO" id="GO:0005886">
    <property type="term" value="C:plasma membrane"/>
    <property type="evidence" value="ECO:0007669"/>
    <property type="project" value="UniProtKB-SubCell"/>
</dbReference>
<dbReference type="PANTHER" id="PTHR42865:SF7">
    <property type="entry name" value="PROTON_GLUTAMATE-ASPARTATE SYMPORTER"/>
    <property type="match status" value="1"/>
</dbReference>
<keyword evidence="9" id="KW-1185">Reference proteome</keyword>
<comment type="caution">
    <text evidence="8">The sequence shown here is derived from an EMBL/GenBank/DDBJ whole genome shotgun (WGS) entry which is preliminary data.</text>
</comment>
<feature type="transmembrane region" description="Helical" evidence="7">
    <location>
        <begin position="329"/>
        <end position="353"/>
    </location>
</feature>
<feature type="transmembrane region" description="Helical" evidence="7">
    <location>
        <begin position="186"/>
        <end position="203"/>
    </location>
</feature>
<dbReference type="InterPro" id="IPR001991">
    <property type="entry name" value="Na-dicarboxylate_symporter"/>
</dbReference>
<feature type="transmembrane region" description="Helical" evidence="7">
    <location>
        <begin position="115"/>
        <end position="137"/>
    </location>
</feature>
<feature type="transmembrane region" description="Helical" evidence="7">
    <location>
        <begin position="41"/>
        <end position="61"/>
    </location>
</feature>
<dbReference type="InterPro" id="IPR036458">
    <property type="entry name" value="Na:dicarbo_symporter_sf"/>
</dbReference>
<evidence type="ECO:0000313" key="8">
    <source>
        <dbReference type="EMBL" id="KUR72501.1"/>
    </source>
</evidence>
<dbReference type="STRING" id="1117702.AQZ52_04455"/>
<evidence type="ECO:0000256" key="5">
    <source>
        <dbReference type="ARBA" id="ARBA00022989"/>
    </source>
</evidence>
<dbReference type="RefSeq" id="WP_067906733.1">
    <property type="nucleotide sequence ID" value="NZ_KQ954244.1"/>
</dbReference>
<accession>A0A117UX70</accession>
<dbReference type="Gene3D" id="1.10.3860.10">
    <property type="entry name" value="Sodium:dicarboxylate symporter"/>
    <property type="match status" value="1"/>
</dbReference>
<keyword evidence="3" id="KW-1003">Cell membrane</keyword>
<feature type="transmembrane region" description="Helical" evidence="7">
    <location>
        <begin position="256"/>
        <end position="282"/>
    </location>
</feature>
<evidence type="ECO:0000256" key="1">
    <source>
        <dbReference type="ARBA" id="ARBA00004651"/>
    </source>
</evidence>
<dbReference type="OrthoDB" id="9766690at2"/>
<dbReference type="SUPFAM" id="SSF118215">
    <property type="entry name" value="Proton glutamate symport protein"/>
    <property type="match status" value="1"/>
</dbReference>
<proteinExistence type="predicted"/>
<keyword evidence="5 7" id="KW-1133">Transmembrane helix</keyword>
<comment type="subcellular location">
    <subcellularLocation>
        <location evidence="1">Cell membrane</location>
        <topology evidence="1">Multi-pass membrane protein</topology>
    </subcellularLocation>
</comment>
<reference evidence="8 9" key="1">
    <citation type="submission" date="2015-10" db="EMBL/GenBank/DDBJ databases">
        <title>Draft genome sequence of Novosphingobium fuchskuhlense DSM 25065 isolated from a surface water sample of the southwest basin of Lake Grosse Fuchskuhle.</title>
        <authorList>
            <person name="Ruckert C."/>
            <person name="Winkler A."/>
            <person name="Glaeser J."/>
            <person name="Grossart H.-P."/>
            <person name="Kalinowski J."/>
            <person name="Glaeser S."/>
        </authorList>
    </citation>
    <scope>NUCLEOTIDE SEQUENCE [LARGE SCALE GENOMIC DNA]</scope>
    <source>
        <strain evidence="8 9">FNE08-7</strain>
    </source>
</reference>
<dbReference type="AlphaFoldDB" id="A0A117UX70"/>
<evidence type="ECO:0000313" key="9">
    <source>
        <dbReference type="Proteomes" id="UP000058012"/>
    </source>
</evidence>